<evidence type="ECO:0000256" key="1">
    <source>
        <dbReference type="SAM" id="MobiDB-lite"/>
    </source>
</evidence>
<accession>A0ABQ5YGV4</accession>
<organism evidence="2 3">
    <name type="scientific">Chitinimonas prasina</name>
    <dbReference type="NCBI Taxonomy" id="1434937"/>
    <lineage>
        <taxon>Bacteria</taxon>
        <taxon>Pseudomonadati</taxon>
        <taxon>Pseudomonadota</taxon>
        <taxon>Betaproteobacteria</taxon>
        <taxon>Neisseriales</taxon>
        <taxon>Chitinibacteraceae</taxon>
        <taxon>Chitinimonas</taxon>
    </lineage>
</organism>
<protein>
    <recommendedName>
        <fullName evidence="4">Transposase IS30-like HTH domain-containing protein</fullName>
    </recommendedName>
</protein>
<gene>
    <name evidence="2" type="ORF">GCM10007907_30270</name>
</gene>
<evidence type="ECO:0008006" key="4">
    <source>
        <dbReference type="Google" id="ProtNLM"/>
    </source>
</evidence>
<dbReference type="EMBL" id="BSOG01000004">
    <property type="protein sequence ID" value="GLR14237.1"/>
    <property type="molecule type" value="Genomic_DNA"/>
</dbReference>
<dbReference type="Proteomes" id="UP001156706">
    <property type="component" value="Unassembled WGS sequence"/>
</dbReference>
<proteinExistence type="predicted"/>
<evidence type="ECO:0000313" key="3">
    <source>
        <dbReference type="Proteomes" id="UP001156706"/>
    </source>
</evidence>
<reference evidence="3" key="1">
    <citation type="journal article" date="2019" name="Int. J. Syst. Evol. Microbiol.">
        <title>The Global Catalogue of Microorganisms (GCM) 10K type strain sequencing project: providing services to taxonomists for standard genome sequencing and annotation.</title>
        <authorList>
            <consortium name="The Broad Institute Genomics Platform"/>
            <consortium name="The Broad Institute Genome Sequencing Center for Infectious Disease"/>
            <person name="Wu L."/>
            <person name="Ma J."/>
        </authorList>
    </citation>
    <scope>NUCLEOTIDE SEQUENCE [LARGE SCALE GENOMIC DNA]</scope>
    <source>
        <strain evidence="3">NBRC 110044</strain>
    </source>
</reference>
<name>A0ABQ5YGV4_9NEIS</name>
<feature type="region of interest" description="Disordered" evidence="1">
    <location>
        <begin position="1"/>
        <end position="41"/>
    </location>
</feature>
<evidence type="ECO:0000313" key="2">
    <source>
        <dbReference type="EMBL" id="GLR14237.1"/>
    </source>
</evidence>
<keyword evidence="3" id="KW-1185">Reference proteome</keyword>
<sequence>MGGFKAPVQLTKQGLKVGRDEGTSPTFDRQIREPMPSHQRLTEEERYQIEAYVRCGQTLAEIARDSKYACHPSLARC</sequence>
<comment type="caution">
    <text evidence="2">The sequence shown here is derived from an EMBL/GenBank/DDBJ whole genome shotgun (WGS) entry which is preliminary data.</text>
</comment>